<accession>A0A0A9FS90</accession>
<name>A0A0A9FS90_ARUDO</name>
<dbReference type="EMBL" id="GBRH01182156">
    <property type="protein sequence ID" value="JAE15740.1"/>
    <property type="molecule type" value="Transcribed_RNA"/>
</dbReference>
<protein>
    <submittedName>
        <fullName evidence="1">Uncharacterized protein</fullName>
    </submittedName>
</protein>
<sequence>MSSIAYMNSINRNIEFLSNLTQNTTSQYSILDTQNTASKFSILDTQNTASQFSILA</sequence>
<evidence type="ECO:0000313" key="1">
    <source>
        <dbReference type="EMBL" id="JAE15740.1"/>
    </source>
</evidence>
<dbReference type="AlphaFoldDB" id="A0A0A9FS90"/>
<reference evidence="1" key="1">
    <citation type="submission" date="2014-09" db="EMBL/GenBank/DDBJ databases">
        <authorList>
            <person name="Magalhaes I.L.F."/>
            <person name="Oliveira U."/>
            <person name="Santos F.R."/>
            <person name="Vidigal T.H.D.A."/>
            <person name="Brescovit A.D."/>
            <person name="Santos A.J."/>
        </authorList>
    </citation>
    <scope>NUCLEOTIDE SEQUENCE</scope>
    <source>
        <tissue evidence="1">Shoot tissue taken approximately 20 cm above the soil surface</tissue>
    </source>
</reference>
<proteinExistence type="predicted"/>
<reference evidence="1" key="2">
    <citation type="journal article" date="2015" name="Data Brief">
        <title>Shoot transcriptome of the giant reed, Arundo donax.</title>
        <authorList>
            <person name="Barrero R.A."/>
            <person name="Guerrero F.D."/>
            <person name="Moolhuijzen P."/>
            <person name="Goolsby J.A."/>
            <person name="Tidwell J."/>
            <person name="Bellgard S.E."/>
            <person name="Bellgard M.I."/>
        </authorList>
    </citation>
    <scope>NUCLEOTIDE SEQUENCE</scope>
    <source>
        <tissue evidence="1">Shoot tissue taken approximately 20 cm above the soil surface</tissue>
    </source>
</reference>
<organism evidence="1">
    <name type="scientific">Arundo donax</name>
    <name type="common">Giant reed</name>
    <name type="synonym">Donax arundinaceus</name>
    <dbReference type="NCBI Taxonomy" id="35708"/>
    <lineage>
        <taxon>Eukaryota</taxon>
        <taxon>Viridiplantae</taxon>
        <taxon>Streptophyta</taxon>
        <taxon>Embryophyta</taxon>
        <taxon>Tracheophyta</taxon>
        <taxon>Spermatophyta</taxon>
        <taxon>Magnoliopsida</taxon>
        <taxon>Liliopsida</taxon>
        <taxon>Poales</taxon>
        <taxon>Poaceae</taxon>
        <taxon>PACMAD clade</taxon>
        <taxon>Arundinoideae</taxon>
        <taxon>Arundineae</taxon>
        <taxon>Arundo</taxon>
    </lineage>
</organism>